<name>A0A420DSL8_9RHOB</name>
<organism evidence="1 2">
    <name type="scientific">Sulfitobacter guttiformis</name>
    <dbReference type="NCBI Taxonomy" id="74349"/>
    <lineage>
        <taxon>Bacteria</taxon>
        <taxon>Pseudomonadati</taxon>
        <taxon>Pseudomonadota</taxon>
        <taxon>Alphaproteobacteria</taxon>
        <taxon>Rhodobacterales</taxon>
        <taxon>Roseobacteraceae</taxon>
        <taxon>Sulfitobacter</taxon>
    </lineage>
</organism>
<gene>
    <name evidence="1" type="ORF">C8N30_1916</name>
</gene>
<reference evidence="1 2" key="1">
    <citation type="submission" date="2018-09" db="EMBL/GenBank/DDBJ databases">
        <title>Genomic Encyclopedia of Archaeal and Bacterial Type Strains, Phase II (KMG-II): from individual species to whole genera.</title>
        <authorList>
            <person name="Goeker M."/>
        </authorList>
    </citation>
    <scope>NUCLEOTIDE SEQUENCE [LARGE SCALE GENOMIC DNA]</scope>
    <source>
        <strain evidence="1 2">DSM 11458</strain>
    </source>
</reference>
<accession>A0A420DSL8</accession>
<proteinExistence type="predicted"/>
<sequence>MPDEIFEIYQGSQLRRHCRPVFPFQGIVSHLMVMHPEIFDCLFTCPRQPFLILM</sequence>
<protein>
    <submittedName>
        <fullName evidence="1">Uncharacterized protein</fullName>
    </submittedName>
</protein>
<evidence type="ECO:0000313" key="1">
    <source>
        <dbReference type="EMBL" id="RKE97321.1"/>
    </source>
</evidence>
<dbReference type="AlphaFoldDB" id="A0A420DSL8"/>
<dbReference type="Proteomes" id="UP000284407">
    <property type="component" value="Unassembled WGS sequence"/>
</dbReference>
<comment type="caution">
    <text evidence="1">The sequence shown here is derived from an EMBL/GenBank/DDBJ whole genome shotgun (WGS) entry which is preliminary data.</text>
</comment>
<keyword evidence="2" id="KW-1185">Reference proteome</keyword>
<dbReference type="EMBL" id="RAQK01000001">
    <property type="protein sequence ID" value="RKE97321.1"/>
    <property type="molecule type" value="Genomic_DNA"/>
</dbReference>
<evidence type="ECO:0000313" key="2">
    <source>
        <dbReference type="Proteomes" id="UP000284407"/>
    </source>
</evidence>